<dbReference type="OrthoDB" id="477305at2"/>
<feature type="domain" description="Transposase IS4 N-terminal" evidence="2">
    <location>
        <begin position="51"/>
        <end position="149"/>
    </location>
</feature>
<feature type="domain" description="Transposase IS4-like" evidence="1">
    <location>
        <begin position="169"/>
        <end position="356"/>
    </location>
</feature>
<dbReference type="Pfam" id="PF13006">
    <property type="entry name" value="Nterm_IS4"/>
    <property type="match status" value="1"/>
</dbReference>
<keyword evidence="4" id="KW-1185">Reference proteome</keyword>
<dbReference type="Pfam" id="PF01609">
    <property type="entry name" value="DDE_Tnp_1"/>
    <property type="match status" value="1"/>
</dbReference>
<gene>
    <name evidence="3" type="ORF">CP975_07030</name>
</gene>
<dbReference type="GO" id="GO:0003677">
    <property type="term" value="F:DNA binding"/>
    <property type="evidence" value="ECO:0007669"/>
    <property type="project" value="InterPro"/>
</dbReference>
<evidence type="ECO:0000259" key="2">
    <source>
        <dbReference type="Pfam" id="PF13006"/>
    </source>
</evidence>
<dbReference type="GO" id="GO:0004803">
    <property type="term" value="F:transposase activity"/>
    <property type="evidence" value="ECO:0007669"/>
    <property type="project" value="InterPro"/>
</dbReference>
<dbReference type="Proteomes" id="UP000326553">
    <property type="component" value="Chromosome"/>
</dbReference>
<evidence type="ECO:0000259" key="1">
    <source>
        <dbReference type="Pfam" id="PF01609"/>
    </source>
</evidence>
<accession>A0A5J6HFV4</accession>
<organism evidence="3 4">
    <name type="scientific">Streptomyces alboniger</name>
    <dbReference type="NCBI Taxonomy" id="132473"/>
    <lineage>
        <taxon>Bacteria</taxon>
        <taxon>Bacillati</taxon>
        <taxon>Actinomycetota</taxon>
        <taxon>Actinomycetes</taxon>
        <taxon>Kitasatosporales</taxon>
        <taxon>Streptomycetaceae</taxon>
        <taxon>Streptomyces</taxon>
        <taxon>Streptomyces aurantiacus group</taxon>
    </lineage>
</organism>
<dbReference type="NCBIfam" id="NF033592">
    <property type="entry name" value="transpos_IS4_1"/>
    <property type="match status" value="1"/>
</dbReference>
<dbReference type="InterPro" id="IPR024473">
    <property type="entry name" value="Transposases_IS4_N"/>
</dbReference>
<dbReference type="InterPro" id="IPR012337">
    <property type="entry name" value="RNaseH-like_sf"/>
</dbReference>
<dbReference type="InterPro" id="IPR047952">
    <property type="entry name" value="Transpos_IS4"/>
</dbReference>
<dbReference type="EMBL" id="CP023695">
    <property type="protein sequence ID" value="QEV17283.1"/>
    <property type="molecule type" value="Genomic_DNA"/>
</dbReference>
<dbReference type="GO" id="GO:0006313">
    <property type="term" value="P:DNA transposition"/>
    <property type="evidence" value="ECO:0007669"/>
    <property type="project" value="InterPro"/>
</dbReference>
<dbReference type="AlphaFoldDB" id="A0A5J6HFV4"/>
<protein>
    <submittedName>
        <fullName evidence="3">IS4 family transposase</fullName>
    </submittedName>
</protein>
<dbReference type="SUPFAM" id="SSF53098">
    <property type="entry name" value="Ribonuclease H-like"/>
    <property type="match status" value="1"/>
</dbReference>
<evidence type="ECO:0000313" key="4">
    <source>
        <dbReference type="Proteomes" id="UP000326553"/>
    </source>
</evidence>
<sequence>MVYPCQGSGKSVPIGTADLKQAIHQYDREGAPMPRPGQLRAAATDGLSDRIALALLMRTFPPDAVDRVIAECGRTERRNRLLPARTVVYFILAICLFAQHSYDQVARRLAEAMSWVTRQDGCPPAAPTSAAISRARVRLGPEPLAALFAQAARDARARRTEERCARYLGRRVMAVDATAMGVPDTPENRARYSYPPITGAGSAALPQAHLAALAECGSHSITRAALGKLPAETGHALTNDLLAALTRGDLLLADHGSADPELLPAIRAAGADVLWRADAWPVPQEGTGPSEVAVLPERTALPDGSYLCDVRCGPARPRTKVRVLDGPPHRLITTLVDHEAHPAPVLRALYRRRWGIRASLEAVGTLRRDTLPVLRSRWPGGVEQELWGHLLVHHTIHPLLHPA</sequence>
<reference evidence="3 4" key="1">
    <citation type="submission" date="2017-09" db="EMBL/GenBank/DDBJ databases">
        <authorList>
            <person name="Lee N."/>
            <person name="Cho B.-K."/>
        </authorList>
    </citation>
    <scope>NUCLEOTIDE SEQUENCE [LARGE SCALE GENOMIC DNA]</scope>
    <source>
        <strain evidence="3 4">ATCC 12461</strain>
    </source>
</reference>
<proteinExistence type="predicted"/>
<dbReference type="KEGG" id="salw:CP975_07030"/>
<evidence type="ECO:0000313" key="3">
    <source>
        <dbReference type="EMBL" id="QEV17283.1"/>
    </source>
</evidence>
<name>A0A5J6HFV4_STRAD</name>
<dbReference type="InterPro" id="IPR002559">
    <property type="entry name" value="Transposase_11"/>
</dbReference>